<proteinExistence type="inferred from homology"/>
<dbReference type="PROSITE" id="PS01095">
    <property type="entry name" value="GH18_1"/>
    <property type="match status" value="1"/>
</dbReference>
<evidence type="ECO:0000256" key="1">
    <source>
        <dbReference type="ARBA" id="ARBA00022801"/>
    </source>
</evidence>
<dbReference type="PANTHER" id="PTHR11177:SF317">
    <property type="entry name" value="CHITINASE 12-RELATED"/>
    <property type="match status" value="1"/>
</dbReference>
<evidence type="ECO:0000256" key="2">
    <source>
        <dbReference type="ARBA" id="ARBA00023295"/>
    </source>
</evidence>
<name>A0ABD3N968_9STRA</name>
<evidence type="ECO:0000313" key="7">
    <source>
        <dbReference type="EMBL" id="KAL3772502.1"/>
    </source>
</evidence>
<dbReference type="InterPro" id="IPR001579">
    <property type="entry name" value="Glyco_hydro_18_chit_AS"/>
</dbReference>
<dbReference type="InterPro" id="IPR011583">
    <property type="entry name" value="Chitinase_II/V-like_cat"/>
</dbReference>
<comment type="similarity">
    <text evidence="4">Belongs to the glycosyl hydrolase 18 family.</text>
</comment>
<dbReference type="Gene3D" id="3.20.20.80">
    <property type="entry name" value="Glycosidases"/>
    <property type="match status" value="2"/>
</dbReference>
<keyword evidence="8" id="KW-1185">Reference proteome</keyword>
<feature type="domain" description="GH18" evidence="6">
    <location>
        <begin position="44"/>
        <end position="366"/>
    </location>
</feature>
<dbReference type="SUPFAM" id="SSF51445">
    <property type="entry name" value="(Trans)glycosidases"/>
    <property type="match status" value="1"/>
</dbReference>
<dbReference type="GO" id="GO:0016798">
    <property type="term" value="F:hydrolase activity, acting on glycosyl bonds"/>
    <property type="evidence" value="ECO:0007669"/>
    <property type="project" value="UniProtKB-KW"/>
</dbReference>
<dbReference type="InterPro" id="IPR001223">
    <property type="entry name" value="Glyco_hydro18_cat"/>
</dbReference>
<dbReference type="Proteomes" id="UP001530293">
    <property type="component" value="Unassembled WGS sequence"/>
</dbReference>
<evidence type="ECO:0000256" key="4">
    <source>
        <dbReference type="RuleBase" id="RU004453"/>
    </source>
</evidence>
<feature type="chain" id="PRO_5044757357" description="GH18 domain-containing protein" evidence="5">
    <location>
        <begin position="21"/>
        <end position="387"/>
    </location>
</feature>
<dbReference type="Pfam" id="PF00704">
    <property type="entry name" value="Glyco_hydro_18"/>
    <property type="match status" value="1"/>
</dbReference>
<comment type="caution">
    <text evidence="7">The sequence shown here is derived from an EMBL/GenBank/DDBJ whole genome shotgun (WGS) entry which is preliminary data.</text>
</comment>
<keyword evidence="5" id="KW-0732">Signal</keyword>
<evidence type="ECO:0000256" key="3">
    <source>
        <dbReference type="RuleBase" id="RU000489"/>
    </source>
</evidence>
<dbReference type="PROSITE" id="PS51910">
    <property type="entry name" value="GH18_2"/>
    <property type="match status" value="1"/>
</dbReference>
<keyword evidence="1 3" id="KW-0378">Hydrolase</keyword>
<evidence type="ECO:0000259" key="6">
    <source>
        <dbReference type="PROSITE" id="PS51910"/>
    </source>
</evidence>
<sequence>MSIAMKFILLVLAIITSLYPRLRLVVSATAADDADVVADNNSSFVVAGYLPDYRGYINVNSTAIHLTDLMLFSLTPESILRRYSDVNTLLTNQGGGCCLTSEHFDLTRKARSYKKEHQPRKNIRILVTIGGGGRSNGFKELVTGGAKVQRQFIKALVDLCRDEVLDGIDFDFEGIQSLEEWKAYLAFLSVASTYLHRENLFITVALHPGQLLPTEVCQRVDRVHVMTYDMMPSPQPKNSDNKPNNHHASIHSAQAALENFIRNGCHPSKLVMGIPAYARHEENMGLVRAYSEVVDDMLRDYDDISADIKTTIQSIRSWDGYLFDSPDDVREKVNYATQMGLGGIFIWELGQDKQLAGIAEGGILLEEAAAAVANSLIISDDVPGDEL</sequence>
<dbReference type="EMBL" id="JALLBG020000010">
    <property type="protein sequence ID" value="KAL3772502.1"/>
    <property type="molecule type" value="Genomic_DNA"/>
</dbReference>
<reference evidence="7 8" key="1">
    <citation type="submission" date="2024-10" db="EMBL/GenBank/DDBJ databases">
        <title>Updated reference genomes for cyclostephanoid diatoms.</title>
        <authorList>
            <person name="Roberts W.R."/>
            <person name="Alverson A.J."/>
        </authorList>
    </citation>
    <scope>NUCLEOTIDE SEQUENCE [LARGE SCALE GENOMIC DNA]</scope>
    <source>
        <strain evidence="7 8">AJA232-27</strain>
    </source>
</reference>
<dbReference type="InterPro" id="IPR050314">
    <property type="entry name" value="Glycosyl_Hydrlase_18"/>
</dbReference>
<keyword evidence="2 3" id="KW-0326">Glycosidase</keyword>
<feature type="signal peptide" evidence="5">
    <location>
        <begin position="1"/>
        <end position="20"/>
    </location>
</feature>
<dbReference type="PANTHER" id="PTHR11177">
    <property type="entry name" value="CHITINASE"/>
    <property type="match status" value="1"/>
</dbReference>
<gene>
    <name evidence="7" type="ORF">ACHAWU_000064</name>
</gene>
<accession>A0ABD3N968</accession>
<evidence type="ECO:0000256" key="5">
    <source>
        <dbReference type="SAM" id="SignalP"/>
    </source>
</evidence>
<protein>
    <recommendedName>
        <fullName evidence="6">GH18 domain-containing protein</fullName>
    </recommendedName>
</protein>
<organism evidence="7 8">
    <name type="scientific">Discostella pseudostelligera</name>
    <dbReference type="NCBI Taxonomy" id="259834"/>
    <lineage>
        <taxon>Eukaryota</taxon>
        <taxon>Sar</taxon>
        <taxon>Stramenopiles</taxon>
        <taxon>Ochrophyta</taxon>
        <taxon>Bacillariophyta</taxon>
        <taxon>Coscinodiscophyceae</taxon>
        <taxon>Thalassiosirophycidae</taxon>
        <taxon>Stephanodiscales</taxon>
        <taxon>Stephanodiscaceae</taxon>
        <taxon>Discostella</taxon>
    </lineage>
</organism>
<dbReference type="SMART" id="SM00636">
    <property type="entry name" value="Glyco_18"/>
    <property type="match status" value="1"/>
</dbReference>
<dbReference type="InterPro" id="IPR017853">
    <property type="entry name" value="GH"/>
</dbReference>
<dbReference type="AlphaFoldDB" id="A0ABD3N968"/>
<evidence type="ECO:0000313" key="8">
    <source>
        <dbReference type="Proteomes" id="UP001530293"/>
    </source>
</evidence>